<dbReference type="InterPro" id="IPR005066">
    <property type="entry name" value="MoCF_OxRdtse_dimer"/>
</dbReference>
<evidence type="ECO:0000313" key="2">
    <source>
        <dbReference type="EMBL" id="RFU69852.1"/>
    </source>
</evidence>
<dbReference type="GO" id="GO:0030151">
    <property type="term" value="F:molybdenum ion binding"/>
    <property type="evidence" value="ECO:0007669"/>
    <property type="project" value="InterPro"/>
</dbReference>
<dbReference type="Proteomes" id="UP000264541">
    <property type="component" value="Unassembled WGS sequence"/>
</dbReference>
<dbReference type="AlphaFoldDB" id="A0A372LQ95"/>
<dbReference type="OrthoDB" id="9778777at2"/>
<accession>A0A372LQ95</accession>
<feature type="domain" description="Moybdenum cofactor oxidoreductase dimerisation" evidence="1">
    <location>
        <begin position="7"/>
        <end position="81"/>
    </location>
</feature>
<sequence length="104" mass="11843">MDILNTGKHVITGIAWTDKGSITKVEISTNNGHTWVNAKANYNGKTAYEWVSWSYEWKAQEKGMFTIMSWATDSYGRIQSSTPAAQKINLFPQNHFSSHFINKK</sequence>
<dbReference type="EMBL" id="QVTE01000020">
    <property type="protein sequence ID" value="RFU69852.1"/>
    <property type="molecule type" value="Genomic_DNA"/>
</dbReference>
<comment type="caution">
    <text evidence="2">The sequence shown here is derived from an EMBL/GenBank/DDBJ whole genome shotgun (WGS) entry which is preliminary data.</text>
</comment>
<evidence type="ECO:0000259" key="1">
    <source>
        <dbReference type="Pfam" id="PF03404"/>
    </source>
</evidence>
<gene>
    <name evidence="2" type="ORF">D0469_08565</name>
</gene>
<name>A0A372LQ95_9BACI</name>
<reference evidence="2 3" key="1">
    <citation type="submission" date="2018-08" db="EMBL/GenBank/DDBJ databases">
        <title>Bacillus chawlae sp. nov., Bacillus glennii sp. nov., and Bacillus saganii sp. nov. Isolated from the Vehicle Assembly Building at Kennedy Space Center where the Viking Spacecraft were Assembled.</title>
        <authorList>
            <person name="Seuylemezian A."/>
            <person name="Vaishampayan P."/>
        </authorList>
    </citation>
    <scope>NUCLEOTIDE SEQUENCE [LARGE SCALE GENOMIC DNA]</scope>
    <source>
        <strain evidence="2 3">V47-23a</strain>
    </source>
</reference>
<dbReference type="Pfam" id="PF03404">
    <property type="entry name" value="Mo-co_dimer"/>
    <property type="match status" value="1"/>
</dbReference>
<dbReference type="Gene3D" id="2.60.40.650">
    <property type="match status" value="1"/>
</dbReference>
<dbReference type="RefSeq" id="WP_117326333.1">
    <property type="nucleotide sequence ID" value="NZ_QVTE01000020.1"/>
</dbReference>
<proteinExistence type="predicted"/>
<dbReference type="InterPro" id="IPR014756">
    <property type="entry name" value="Ig_E-set"/>
</dbReference>
<evidence type="ECO:0000313" key="3">
    <source>
        <dbReference type="Proteomes" id="UP000264541"/>
    </source>
</evidence>
<protein>
    <recommendedName>
        <fullName evidence="1">Moybdenum cofactor oxidoreductase dimerisation domain-containing protein</fullName>
    </recommendedName>
</protein>
<dbReference type="GO" id="GO:0016491">
    <property type="term" value="F:oxidoreductase activity"/>
    <property type="evidence" value="ECO:0007669"/>
    <property type="project" value="InterPro"/>
</dbReference>
<keyword evidence="3" id="KW-1185">Reference proteome</keyword>
<organism evidence="2 3">
    <name type="scientific">Peribacillus saganii</name>
    <dbReference type="NCBI Taxonomy" id="2303992"/>
    <lineage>
        <taxon>Bacteria</taxon>
        <taxon>Bacillati</taxon>
        <taxon>Bacillota</taxon>
        <taxon>Bacilli</taxon>
        <taxon>Bacillales</taxon>
        <taxon>Bacillaceae</taxon>
        <taxon>Peribacillus</taxon>
    </lineage>
</organism>
<dbReference type="SUPFAM" id="SSF81296">
    <property type="entry name" value="E set domains"/>
    <property type="match status" value="1"/>
</dbReference>